<organism evidence="2 4">
    <name type="scientific">Medicago truncatula</name>
    <name type="common">Barrel medic</name>
    <name type="synonym">Medicago tribuloides</name>
    <dbReference type="NCBI Taxonomy" id="3880"/>
    <lineage>
        <taxon>Eukaryota</taxon>
        <taxon>Viridiplantae</taxon>
        <taxon>Streptophyta</taxon>
        <taxon>Embryophyta</taxon>
        <taxon>Tracheophyta</taxon>
        <taxon>Spermatophyta</taxon>
        <taxon>Magnoliopsida</taxon>
        <taxon>eudicotyledons</taxon>
        <taxon>Gunneridae</taxon>
        <taxon>Pentapetalae</taxon>
        <taxon>rosids</taxon>
        <taxon>fabids</taxon>
        <taxon>Fabales</taxon>
        <taxon>Fabaceae</taxon>
        <taxon>Papilionoideae</taxon>
        <taxon>50 kb inversion clade</taxon>
        <taxon>NPAAA clade</taxon>
        <taxon>Hologalegina</taxon>
        <taxon>IRL clade</taxon>
        <taxon>Trifolieae</taxon>
        <taxon>Medicago</taxon>
    </lineage>
</organism>
<dbReference type="Pfam" id="PF08268">
    <property type="entry name" value="FBA_3"/>
    <property type="match status" value="1"/>
</dbReference>
<dbReference type="EMBL" id="CM001223">
    <property type="protein sequence ID" value="AES79886.1"/>
    <property type="molecule type" value="Genomic_DNA"/>
</dbReference>
<reference evidence="3" key="3">
    <citation type="submission" date="2015-04" db="UniProtKB">
        <authorList>
            <consortium name="EnsemblPlants"/>
        </authorList>
    </citation>
    <scope>IDENTIFICATION</scope>
    <source>
        <strain evidence="3">cv. Jemalong A17</strain>
    </source>
</reference>
<accession>G7KZ70</accession>
<gene>
    <name evidence="2" type="ordered locus">MTR_7g074260</name>
</gene>
<dbReference type="PANTHER" id="PTHR31672:SF13">
    <property type="entry name" value="F-BOX PROTEIN CPR30-LIKE"/>
    <property type="match status" value="1"/>
</dbReference>
<name>G7KZ70_MEDTR</name>
<proteinExistence type="predicted"/>
<dbReference type="HOGENOM" id="CLU_027176_1_4_1"/>
<protein>
    <submittedName>
        <fullName evidence="2">F-box protein interaction domain protein</fullName>
    </submittedName>
</protein>
<keyword evidence="4" id="KW-1185">Reference proteome</keyword>
<dbReference type="PaxDb" id="3880-AES79886"/>
<dbReference type="InterPro" id="IPR017451">
    <property type="entry name" value="F-box-assoc_interact_dom"/>
</dbReference>
<evidence type="ECO:0000313" key="2">
    <source>
        <dbReference type="EMBL" id="AES79886.1"/>
    </source>
</evidence>
<dbReference type="Proteomes" id="UP000002051">
    <property type="component" value="Unassembled WGS sequence"/>
</dbReference>
<reference evidence="2 4" key="2">
    <citation type="journal article" date="2014" name="BMC Genomics">
        <title>An improved genome release (version Mt4.0) for the model legume Medicago truncatula.</title>
        <authorList>
            <person name="Tang H."/>
            <person name="Krishnakumar V."/>
            <person name="Bidwell S."/>
            <person name="Rosen B."/>
            <person name="Chan A."/>
            <person name="Zhou S."/>
            <person name="Gentzbittel L."/>
            <person name="Childs K.L."/>
            <person name="Yandell M."/>
            <person name="Gundlach H."/>
            <person name="Mayer K.F."/>
            <person name="Schwartz D.C."/>
            <person name="Town C.D."/>
        </authorList>
    </citation>
    <scope>GENOME REANNOTATION</scope>
    <source>
        <strain evidence="3 4">cv. Jemalong A17</strain>
    </source>
</reference>
<dbReference type="NCBIfam" id="TIGR01640">
    <property type="entry name" value="F_box_assoc_1"/>
    <property type="match status" value="1"/>
</dbReference>
<sequence length="231" mass="27308">MDTILLFARGFWTCALVMNPSIRKFNKLPPLDKNPRRRDPFPSYSFGYDHFIDDYKVIVVLFFKYQGKGINEIWVYTLGTDYSRRIKDFRSSNRFRGSEMFLSDTVNWLAYDDSNGYKLRVIVSLDLEKELYEKLALPNLDQLYQKLSTLYSEKDYWTLEDWGQLLFPYGKALYIAEDDQVQMYFHEGIKLKLVVYDSINGTSKISNIQNINTWMDPVVYIKSLISPCSRH</sequence>
<dbReference type="PANTHER" id="PTHR31672">
    <property type="entry name" value="BNACNNG10540D PROTEIN"/>
    <property type="match status" value="1"/>
</dbReference>
<evidence type="ECO:0000313" key="3">
    <source>
        <dbReference type="EnsemblPlants" id="AES79886"/>
    </source>
</evidence>
<dbReference type="OMA" id="RRICDIW"/>
<feature type="domain" description="F-box associated beta-propeller type 3" evidence="1">
    <location>
        <begin position="15"/>
        <end position="140"/>
    </location>
</feature>
<dbReference type="EnsemblPlants" id="AES79886">
    <property type="protein sequence ID" value="AES79886"/>
    <property type="gene ID" value="MTR_7g074260"/>
</dbReference>
<reference evidence="2 4" key="1">
    <citation type="journal article" date="2011" name="Nature">
        <title>The Medicago genome provides insight into the evolution of rhizobial symbioses.</title>
        <authorList>
            <person name="Young N.D."/>
            <person name="Debelle F."/>
            <person name="Oldroyd G.E."/>
            <person name="Geurts R."/>
            <person name="Cannon S.B."/>
            <person name="Udvardi M.K."/>
            <person name="Benedito V.A."/>
            <person name="Mayer K.F."/>
            <person name="Gouzy J."/>
            <person name="Schoof H."/>
            <person name="Van de Peer Y."/>
            <person name="Proost S."/>
            <person name="Cook D.R."/>
            <person name="Meyers B.C."/>
            <person name="Spannagl M."/>
            <person name="Cheung F."/>
            <person name="De Mita S."/>
            <person name="Krishnakumar V."/>
            <person name="Gundlach H."/>
            <person name="Zhou S."/>
            <person name="Mudge J."/>
            <person name="Bharti A.K."/>
            <person name="Murray J.D."/>
            <person name="Naoumkina M.A."/>
            <person name="Rosen B."/>
            <person name="Silverstein K.A."/>
            <person name="Tang H."/>
            <person name="Rombauts S."/>
            <person name="Zhao P.X."/>
            <person name="Zhou P."/>
            <person name="Barbe V."/>
            <person name="Bardou P."/>
            <person name="Bechner M."/>
            <person name="Bellec A."/>
            <person name="Berger A."/>
            <person name="Berges H."/>
            <person name="Bidwell S."/>
            <person name="Bisseling T."/>
            <person name="Choisne N."/>
            <person name="Couloux A."/>
            <person name="Denny R."/>
            <person name="Deshpande S."/>
            <person name="Dai X."/>
            <person name="Doyle J.J."/>
            <person name="Dudez A.M."/>
            <person name="Farmer A.D."/>
            <person name="Fouteau S."/>
            <person name="Franken C."/>
            <person name="Gibelin C."/>
            <person name="Gish J."/>
            <person name="Goldstein S."/>
            <person name="Gonzalez A.J."/>
            <person name="Green P.J."/>
            <person name="Hallab A."/>
            <person name="Hartog M."/>
            <person name="Hua A."/>
            <person name="Humphray S.J."/>
            <person name="Jeong D.H."/>
            <person name="Jing Y."/>
            <person name="Jocker A."/>
            <person name="Kenton S.M."/>
            <person name="Kim D.J."/>
            <person name="Klee K."/>
            <person name="Lai H."/>
            <person name="Lang C."/>
            <person name="Lin S."/>
            <person name="Macmil S.L."/>
            <person name="Magdelenat G."/>
            <person name="Matthews L."/>
            <person name="McCorrison J."/>
            <person name="Monaghan E.L."/>
            <person name="Mun J.H."/>
            <person name="Najar F.Z."/>
            <person name="Nicholson C."/>
            <person name="Noirot C."/>
            <person name="O'Bleness M."/>
            <person name="Paule C.R."/>
            <person name="Poulain J."/>
            <person name="Prion F."/>
            <person name="Qin B."/>
            <person name="Qu C."/>
            <person name="Retzel E.F."/>
            <person name="Riddle C."/>
            <person name="Sallet E."/>
            <person name="Samain S."/>
            <person name="Samson N."/>
            <person name="Sanders I."/>
            <person name="Saurat O."/>
            <person name="Scarpelli C."/>
            <person name="Schiex T."/>
            <person name="Segurens B."/>
            <person name="Severin A.J."/>
            <person name="Sherrier D.J."/>
            <person name="Shi R."/>
            <person name="Sims S."/>
            <person name="Singer S.R."/>
            <person name="Sinharoy S."/>
            <person name="Sterck L."/>
            <person name="Viollet A."/>
            <person name="Wang B.B."/>
            <person name="Wang K."/>
            <person name="Wang M."/>
            <person name="Wang X."/>
            <person name="Warfsmann J."/>
            <person name="Weissenbach J."/>
            <person name="White D.D."/>
            <person name="White J.D."/>
            <person name="Wiley G.B."/>
            <person name="Wincker P."/>
            <person name="Xing Y."/>
            <person name="Yang L."/>
            <person name="Yao Z."/>
            <person name="Ying F."/>
            <person name="Zhai J."/>
            <person name="Zhou L."/>
            <person name="Zuber A."/>
            <person name="Denarie J."/>
            <person name="Dixon R.A."/>
            <person name="May G.D."/>
            <person name="Schwartz D.C."/>
            <person name="Rogers J."/>
            <person name="Quetier F."/>
            <person name="Town C.D."/>
            <person name="Roe B.A."/>
        </authorList>
    </citation>
    <scope>NUCLEOTIDE SEQUENCE [LARGE SCALE GENOMIC DNA]</scope>
    <source>
        <strain evidence="2">A17</strain>
        <strain evidence="3 4">cv. Jemalong A17</strain>
    </source>
</reference>
<dbReference type="InterPro" id="IPR013187">
    <property type="entry name" value="F-box-assoc_dom_typ3"/>
</dbReference>
<dbReference type="InterPro" id="IPR050796">
    <property type="entry name" value="SCF_F-box_component"/>
</dbReference>
<evidence type="ECO:0000259" key="1">
    <source>
        <dbReference type="Pfam" id="PF08268"/>
    </source>
</evidence>
<evidence type="ECO:0000313" key="4">
    <source>
        <dbReference type="Proteomes" id="UP000002051"/>
    </source>
</evidence>
<dbReference type="AlphaFoldDB" id="G7KZ70"/>